<feature type="region of interest" description="Disordered" evidence="1">
    <location>
        <begin position="1"/>
        <end position="42"/>
    </location>
</feature>
<comment type="caution">
    <text evidence="2">The sequence shown here is derived from an EMBL/GenBank/DDBJ whole genome shotgun (WGS) entry which is preliminary data.</text>
</comment>
<dbReference type="EMBL" id="CAJVPV010016456">
    <property type="protein sequence ID" value="CAG8698317.1"/>
    <property type="molecule type" value="Genomic_DNA"/>
</dbReference>
<gene>
    <name evidence="2" type="ORF">AMORRO_LOCUS11974</name>
</gene>
<evidence type="ECO:0000313" key="2">
    <source>
        <dbReference type="EMBL" id="CAG8698317.1"/>
    </source>
</evidence>
<dbReference type="AlphaFoldDB" id="A0A9N9HNN4"/>
<organism evidence="2 3">
    <name type="scientific">Acaulospora morrowiae</name>
    <dbReference type="NCBI Taxonomy" id="94023"/>
    <lineage>
        <taxon>Eukaryota</taxon>
        <taxon>Fungi</taxon>
        <taxon>Fungi incertae sedis</taxon>
        <taxon>Mucoromycota</taxon>
        <taxon>Glomeromycotina</taxon>
        <taxon>Glomeromycetes</taxon>
        <taxon>Diversisporales</taxon>
        <taxon>Acaulosporaceae</taxon>
        <taxon>Acaulospora</taxon>
    </lineage>
</organism>
<sequence length="42" mass="4915">EKKKRLITDNVNSDCEKKKRVNREVGKKKSKSKKAEGKEKIK</sequence>
<name>A0A9N9HNN4_9GLOM</name>
<reference evidence="2" key="1">
    <citation type="submission" date="2021-06" db="EMBL/GenBank/DDBJ databases">
        <authorList>
            <person name="Kallberg Y."/>
            <person name="Tangrot J."/>
            <person name="Rosling A."/>
        </authorList>
    </citation>
    <scope>NUCLEOTIDE SEQUENCE</scope>
    <source>
        <strain evidence="2">CL551</strain>
    </source>
</reference>
<accession>A0A9N9HNN4</accession>
<protein>
    <submittedName>
        <fullName evidence="2">8614_t:CDS:1</fullName>
    </submittedName>
</protein>
<feature type="non-terminal residue" evidence="2">
    <location>
        <position position="1"/>
    </location>
</feature>
<evidence type="ECO:0000256" key="1">
    <source>
        <dbReference type="SAM" id="MobiDB-lite"/>
    </source>
</evidence>
<dbReference type="Proteomes" id="UP000789342">
    <property type="component" value="Unassembled WGS sequence"/>
</dbReference>
<keyword evidence="3" id="KW-1185">Reference proteome</keyword>
<proteinExistence type="predicted"/>
<feature type="compositionally biased region" description="Basic and acidic residues" evidence="1">
    <location>
        <begin position="14"/>
        <end position="42"/>
    </location>
</feature>
<evidence type="ECO:0000313" key="3">
    <source>
        <dbReference type="Proteomes" id="UP000789342"/>
    </source>
</evidence>